<gene>
    <name evidence="1" type="ORF">DLM78_03920</name>
</gene>
<reference evidence="2" key="1">
    <citation type="submission" date="2018-05" db="EMBL/GenBank/DDBJ databases">
        <title>Leptospira yasudae sp. nov. and Leptospira stimsonii sp. nov., two pathogenic species of the genus Leptospira isolated from environmental sources.</title>
        <authorList>
            <person name="Casanovas-Massana A."/>
            <person name="Hamond C."/>
            <person name="Santos L.A."/>
            <person name="Hacker K.P."/>
            <person name="Balassiano I."/>
            <person name="Medeiros M.A."/>
            <person name="Reis M.G."/>
            <person name="Ko A.I."/>
            <person name="Wunder E.A."/>
        </authorList>
    </citation>
    <scope>NUCLEOTIDE SEQUENCE [LARGE SCALE GENOMIC DNA]</scope>
    <source>
        <strain evidence="2">AMB6-RJ</strain>
    </source>
</reference>
<dbReference type="Proteomes" id="UP000266669">
    <property type="component" value="Unassembled WGS sequence"/>
</dbReference>
<organism evidence="1 2">
    <name type="scientific">Leptospira stimsonii</name>
    <dbReference type="NCBI Taxonomy" id="2202203"/>
    <lineage>
        <taxon>Bacteria</taxon>
        <taxon>Pseudomonadati</taxon>
        <taxon>Spirochaetota</taxon>
        <taxon>Spirochaetia</taxon>
        <taxon>Leptospirales</taxon>
        <taxon>Leptospiraceae</taxon>
        <taxon>Leptospira</taxon>
    </lineage>
</organism>
<accession>A0A8B3CX08</accession>
<sequence length="72" mass="8676">MLSREVKERVFIHCSFSGRVYFEYSPYSLNPQIEVRETKEKESGLWRWKKRNQKEIILDPFESFGLVEVSCD</sequence>
<dbReference type="AlphaFoldDB" id="A0A8B3CX08"/>
<comment type="caution">
    <text evidence="1">The sequence shown here is derived from an EMBL/GenBank/DDBJ whole genome shotgun (WGS) entry which is preliminary data.</text>
</comment>
<proteinExistence type="predicted"/>
<name>A0A8B3CX08_9LEPT</name>
<dbReference type="EMBL" id="QHCS01000001">
    <property type="protein sequence ID" value="RHX88112.1"/>
    <property type="molecule type" value="Genomic_DNA"/>
</dbReference>
<evidence type="ECO:0000313" key="1">
    <source>
        <dbReference type="EMBL" id="RHX88112.1"/>
    </source>
</evidence>
<evidence type="ECO:0000313" key="2">
    <source>
        <dbReference type="Proteomes" id="UP000266669"/>
    </source>
</evidence>
<protein>
    <submittedName>
        <fullName evidence="1">Uncharacterized protein</fullName>
    </submittedName>
</protein>